<protein>
    <submittedName>
        <fullName evidence="1">Uncharacterized protein</fullName>
    </submittedName>
</protein>
<dbReference type="AlphaFoldDB" id="A0A2S3UT69"/>
<reference evidence="1 2" key="1">
    <citation type="submission" date="2018-01" db="EMBL/GenBank/DDBJ databases">
        <title>Genomic Encyclopedia of Archaeal and Bacterial Type Strains, Phase II (KMG-II): from individual species to whole genera.</title>
        <authorList>
            <person name="Goeker M."/>
        </authorList>
    </citation>
    <scope>NUCLEOTIDE SEQUENCE [LARGE SCALE GENOMIC DNA]</scope>
    <source>
        <strain evidence="1 2">DSM 17023</strain>
    </source>
</reference>
<dbReference type="Proteomes" id="UP000236959">
    <property type="component" value="Unassembled WGS sequence"/>
</dbReference>
<gene>
    <name evidence="1" type="ORF">CLV41_10589</name>
</gene>
<organism evidence="1 2">
    <name type="scientific">Roseibium marinum</name>
    <dbReference type="NCBI Taxonomy" id="281252"/>
    <lineage>
        <taxon>Bacteria</taxon>
        <taxon>Pseudomonadati</taxon>
        <taxon>Pseudomonadota</taxon>
        <taxon>Alphaproteobacteria</taxon>
        <taxon>Hyphomicrobiales</taxon>
        <taxon>Stappiaceae</taxon>
        <taxon>Roseibium</taxon>
    </lineage>
</organism>
<dbReference type="EMBL" id="PPCN01000005">
    <property type="protein sequence ID" value="POF30911.1"/>
    <property type="molecule type" value="Genomic_DNA"/>
</dbReference>
<name>A0A2S3UT69_9HYPH</name>
<evidence type="ECO:0000313" key="1">
    <source>
        <dbReference type="EMBL" id="POF30911.1"/>
    </source>
</evidence>
<evidence type="ECO:0000313" key="2">
    <source>
        <dbReference type="Proteomes" id="UP000236959"/>
    </source>
</evidence>
<sequence length="67" mass="7377">MRQEARDGGERSAELIGDTVKDFFVSDRSLLSHPKGRASIAQSQRQSVLILNDAAPGEMHLKFVHTA</sequence>
<comment type="caution">
    <text evidence="1">The sequence shown here is derived from an EMBL/GenBank/DDBJ whole genome shotgun (WGS) entry which is preliminary data.</text>
</comment>
<accession>A0A2S3UT69</accession>
<keyword evidence="2" id="KW-1185">Reference proteome</keyword>
<proteinExistence type="predicted"/>